<evidence type="ECO:0000313" key="4">
    <source>
        <dbReference type="EMBL" id="PZA14346.1"/>
    </source>
</evidence>
<comment type="caution">
    <text evidence="4">The sequence shown here is derived from an EMBL/GenBank/DDBJ whole genome shotgun (WGS) entry which is preliminary data.</text>
</comment>
<keyword evidence="2" id="KW-0560">Oxidoreductase</keyword>
<dbReference type="GO" id="GO:0010181">
    <property type="term" value="F:FMN binding"/>
    <property type="evidence" value="ECO:0007669"/>
    <property type="project" value="InterPro"/>
</dbReference>
<dbReference type="EMBL" id="QKOE01000037">
    <property type="protein sequence ID" value="PZA14346.1"/>
    <property type="molecule type" value="Genomic_DNA"/>
</dbReference>
<organism evidence="4 5">
    <name type="scientific">Parazoarcus communis SWub3 = DSM 12120</name>
    <dbReference type="NCBI Taxonomy" id="1121029"/>
    <lineage>
        <taxon>Bacteria</taxon>
        <taxon>Pseudomonadati</taxon>
        <taxon>Pseudomonadota</taxon>
        <taxon>Betaproteobacteria</taxon>
        <taxon>Rhodocyclales</taxon>
        <taxon>Zoogloeaceae</taxon>
        <taxon>Parazoarcus</taxon>
    </lineage>
</organism>
<evidence type="ECO:0000256" key="2">
    <source>
        <dbReference type="ARBA" id="ARBA00023002"/>
    </source>
</evidence>
<accession>A0A323USZ7</accession>
<name>A0A323USZ7_9RHOO</name>
<evidence type="ECO:0000259" key="3">
    <source>
        <dbReference type="SMART" id="SM00903"/>
    </source>
</evidence>
<dbReference type="Proteomes" id="UP000248259">
    <property type="component" value="Unassembled WGS sequence"/>
</dbReference>
<dbReference type="AlphaFoldDB" id="A0A323USZ7"/>
<dbReference type="GO" id="GO:0042602">
    <property type="term" value="F:riboflavin reductase (NADPH) activity"/>
    <property type="evidence" value="ECO:0007669"/>
    <property type="project" value="TreeGrafter"/>
</dbReference>
<evidence type="ECO:0000313" key="5">
    <source>
        <dbReference type="Proteomes" id="UP000248259"/>
    </source>
</evidence>
<dbReference type="RefSeq" id="WP_110530224.1">
    <property type="nucleotide sequence ID" value="NZ_QKOE01000037.1"/>
</dbReference>
<keyword evidence="5" id="KW-1185">Reference proteome</keyword>
<dbReference type="Pfam" id="PF01613">
    <property type="entry name" value="Flavin_Reduct"/>
    <property type="match status" value="1"/>
</dbReference>
<protein>
    <submittedName>
        <fullName evidence="4">Flavin reductase</fullName>
    </submittedName>
</protein>
<dbReference type="InterPro" id="IPR012349">
    <property type="entry name" value="Split_barrel_FMN-bd"/>
</dbReference>
<dbReference type="SUPFAM" id="SSF50475">
    <property type="entry name" value="FMN-binding split barrel"/>
    <property type="match status" value="1"/>
</dbReference>
<dbReference type="SMART" id="SM00903">
    <property type="entry name" value="Flavin_Reduct"/>
    <property type="match status" value="1"/>
</dbReference>
<dbReference type="OrthoDB" id="9792858at2"/>
<sequence length="165" mass="17916">MIDPRALRRAFGHFATGVTIVTTRDREGAPVGVTASSFNTVSLSPPLVLWSIGRSAYSFDTFSSASHFAIHVLDADQRALSDRFARASSDKFAGVRLAQGEGGVPLIDGIQTVFECETAQRHDGGDHLILVGRVLSFRLPSHEADPLLFHCGRYAAMDRSDRMLA</sequence>
<comment type="similarity">
    <text evidence="1">Belongs to the non-flavoprotein flavin reductase family.</text>
</comment>
<dbReference type="PANTHER" id="PTHR30466">
    <property type="entry name" value="FLAVIN REDUCTASE"/>
    <property type="match status" value="1"/>
</dbReference>
<feature type="domain" description="Flavin reductase like" evidence="3">
    <location>
        <begin position="11"/>
        <end position="156"/>
    </location>
</feature>
<proteinExistence type="inferred from homology"/>
<dbReference type="InterPro" id="IPR002563">
    <property type="entry name" value="Flavin_Rdtase-like_dom"/>
</dbReference>
<dbReference type="InterPro" id="IPR050268">
    <property type="entry name" value="NADH-dep_flavin_reductase"/>
</dbReference>
<dbReference type="Gene3D" id="2.30.110.10">
    <property type="entry name" value="Electron Transport, Fmn-binding Protein, Chain A"/>
    <property type="match status" value="1"/>
</dbReference>
<dbReference type="PANTHER" id="PTHR30466:SF11">
    <property type="entry name" value="FLAVIN-DEPENDENT MONOOXYGENASE, REDUCTASE SUBUNIT HSAB"/>
    <property type="match status" value="1"/>
</dbReference>
<evidence type="ECO:0000256" key="1">
    <source>
        <dbReference type="ARBA" id="ARBA00008898"/>
    </source>
</evidence>
<reference evidence="4 5" key="1">
    <citation type="submission" date="2018-06" db="EMBL/GenBank/DDBJ databases">
        <title>Azoarcus communis strain SWub3 genome.</title>
        <authorList>
            <person name="Zorraquino Salvo V."/>
            <person name="Toubiana D."/>
            <person name="Blumwald E."/>
        </authorList>
    </citation>
    <scope>NUCLEOTIDE SEQUENCE [LARGE SCALE GENOMIC DNA]</scope>
    <source>
        <strain evidence="4 5">SWub3</strain>
    </source>
</reference>
<gene>
    <name evidence="4" type="ORF">DNK49_22355</name>
</gene>